<dbReference type="InterPro" id="IPR001128">
    <property type="entry name" value="Cyt_P450"/>
</dbReference>
<dbReference type="PANTHER" id="PTHR24296">
    <property type="entry name" value="CYTOCHROME P450"/>
    <property type="match status" value="1"/>
</dbReference>
<keyword evidence="6" id="KW-1185">Reference proteome</keyword>
<dbReference type="SUPFAM" id="SSF48264">
    <property type="entry name" value="Cytochrome P450"/>
    <property type="match status" value="1"/>
</dbReference>
<evidence type="ECO:0000256" key="2">
    <source>
        <dbReference type="ARBA" id="ARBA00022723"/>
    </source>
</evidence>
<dbReference type="OrthoDB" id="1896685at2759"/>
<evidence type="ECO:0000313" key="6">
    <source>
        <dbReference type="Proteomes" id="UP000631114"/>
    </source>
</evidence>
<dbReference type="AlphaFoldDB" id="A0A835H3V7"/>
<keyword evidence="4" id="KW-0408">Iron</keyword>
<evidence type="ECO:0000313" key="5">
    <source>
        <dbReference type="EMBL" id="KAF9590203.1"/>
    </source>
</evidence>
<dbReference type="GO" id="GO:0044550">
    <property type="term" value="P:secondary metabolite biosynthetic process"/>
    <property type="evidence" value="ECO:0007669"/>
    <property type="project" value="UniProtKB-ARBA"/>
</dbReference>
<dbReference type="EMBL" id="JADFTS010000009">
    <property type="protein sequence ID" value="KAF9590203.1"/>
    <property type="molecule type" value="Genomic_DNA"/>
</dbReference>
<evidence type="ECO:0000256" key="1">
    <source>
        <dbReference type="ARBA" id="ARBA00010617"/>
    </source>
</evidence>
<comment type="caution">
    <text evidence="5">The sequence shown here is derived from an EMBL/GenBank/DDBJ whole genome shotgun (WGS) entry which is preliminary data.</text>
</comment>
<evidence type="ECO:0000256" key="3">
    <source>
        <dbReference type="ARBA" id="ARBA00023002"/>
    </source>
</evidence>
<evidence type="ECO:0000256" key="4">
    <source>
        <dbReference type="ARBA" id="ARBA00023004"/>
    </source>
</evidence>
<name>A0A835H3V7_9MAGN</name>
<proteinExistence type="inferred from homology"/>
<gene>
    <name evidence="5" type="ORF">IFM89_031858</name>
</gene>
<dbReference type="GO" id="GO:0020037">
    <property type="term" value="F:heme binding"/>
    <property type="evidence" value="ECO:0007669"/>
    <property type="project" value="InterPro"/>
</dbReference>
<accession>A0A835H3V7</accession>
<evidence type="ECO:0008006" key="7">
    <source>
        <dbReference type="Google" id="ProtNLM"/>
    </source>
</evidence>
<dbReference type="Gene3D" id="1.10.630.10">
    <property type="entry name" value="Cytochrome P450"/>
    <property type="match status" value="1"/>
</dbReference>
<keyword evidence="2" id="KW-0479">Metal-binding</keyword>
<sequence length="147" mass="17102">MPVNNKAKVCNKDLKERRKKKQTFSTKQQWAKKIARVEPGAKVVENQPLCESLRLYPPIPATHRGVEKEDVLPNGTTVKPGMMILISMYAMGRLEWEWGKYCLEYKLERWIDENGKLNPIPLTKFFTFLAGPRNCIGRDMAFTQMNW</sequence>
<dbReference type="GO" id="GO:0016705">
    <property type="term" value="F:oxidoreductase activity, acting on paired donors, with incorporation or reduction of molecular oxygen"/>
    <property type="evidence" value="ECO:0007669"/>
    <property type="project" value="InterPro"/>
</dbReference>
<protein>
    <recommendedName>
        <fullName evidence="7">Cytochrome P450</fullName>
    </recommendedName>
</protein>
<dbReference type="GO" id="GO:0005506">
    <property type="term" value="F:iron ion binding"/>
    <property type="evidence" value="ECO:0007669"/>
    <property type="project" value="InterPro"/>
</dbReference>
<reference evidence="5 6" key="1">
    <citation type="submission" date="2020-10" db="EMBL/GenBank/DDBJ databases">
        <title>The Coptis chinensis genome and diversification of protoberbering-type alkaloids.</title>
        <authorList>
            <person name="Wang B."/>
            <person name="Shu S."/>
            <person name="Song C."/>
            <person name="Liu Y."/>
        </authorList>
    </citation>
    <scope>NUCLEOTIDE SEQUENCE [LARGE SCALE GENOMIC DNA]</scope>
    <source>
        <strain evidence="5">HL-2020</strain>
        <tissue evidence="5">Leaf</tissue>
    </source>
</reference>
<dbReference type="Proteomes" id="UP000631114">
    <property type="component" value="Unassembled WGS sequence"/>
</dbReference>
<comment type="similarity">
    <text evidence="1">Belongs to the cytochrome P450 family.</text>
</comment>
<organism evidence="5 6">
    <name type="scientific">Coptis chinensis</name>
    <dbReference type="NCBI Taxonomy" id="261450"/>
    <lineage>
        <taxon>Eukaryota</taxon>
        <taxon>Viridiplantae</taxon>
        <taxon>Streptophyta</taxon>
        <taxon>Embryophyta</taxon>
        <taxon>Tracheophyta</taxon>
        <taxon>Spermatophyta</taxon>
        <taxon>Magnoliopsida</taxon>
        <taxon>Ranunculales</taxon>
        <taxon>Ranunculaceae</taxon>
        <taxon>Coptidoideae</taxon>
        <taxon>Coptis</taxon>
    </lineage>
</organism>
<dbReference type="InterPro" id="IPR036396">
    <property type="entry name" value="Cyt_P450_sf"/>
</dbReference>
<dbReference type="Pfam" id="PF00067">
    <property type="entry name" value="p450"/>
    <property type="match status" value="1"/>
</dbReference>
<dbReference type="GO" id="GO:0004497">
    <property type="term" value="F:monooxygenase activity"/>
    <property type="evidence" value="ECO:0007669"/>
    <property type="project" value="InterPro"/>
</dbReference>
<keyword evidence="3" id="KW-0560">Oxidoreductase</keyword>